<reference evidence="2" key="1">
    <citation type="journal article" date="2022" name="Mol. Ecol. Resour.">
        <title>The genomes of chicory, endive, great burdock and yacon provide insights into Asteraceae palaeo-polyploidization history and plant inulin production.</title>
        <authorList>
            <person name="Fan W."/>
            <person name="Wang S."/>
            <person name="Wang H."/>
            <person name="Wang A."/>
            <person name="Jiang F."/>
            <person name="Liu H."/>
            <person name="Zhao H."/>
            <person name="Xu D."/>
            <person name="Zhang Y."/>
        </authorList>
    </citation>
    <scope>NUCLEOTIDE SEQUENCE [LARGE SCALE GENOMIC DNA]</scope>
    <source>
        <strain evidence="2">cv. Punajuju</strain>
    </source>
</reference>
<proteinExistence type="predicted"/>
<dbReference type="Proteomes" id="UP001055811">
    <property type="component" value="Linkage Group LG04"/>
</dbReference>
<comment type="caution">
    <text evidence="1">The sequence shown here is derived from an EMBL/GenBank/DDBJ whole genome shotgun (WGS) entry which is preliminary data.</text>
</comment>
<keyword evidence="2" id="KW-1185">Reference proteome</keyword>
<evidence type="ECO:0000313" key="1">
    <source>
        <dbReference type="EMBL" id="KAI3751524.1"/>
    </source>
</evidence>
<gene>
    <name evidence="1" type="ORF">L2E82_22612</name>
</gene>
<reference evidence="1 2" key="2">
    <citation type="journal article" date="2022" name="Mol. Ecol. Resour.">
        <title>The genomes of chicory, endive, great burdock and yacon provide insights into Asteraceae paleo-polyploidization history and plant inulin production.</title>
        <authorList>
            <person name="Fan W."/>
            <person name="Wang S."/>
            <person name="Wang H."/>
            <person name="Wang A."/>
            <person name="Jiang F."/>
            <person name="Liu H."/>
            <person name="Zhao H."/>
            <person name="Xu D."/>
            <person name="Zhang Y."/>
        </authorList>
    </citation>
    <scope>NUCLEOTIDE SEQUENCE [LARGE SCALE GENOMIC DNA]</scope>
    <source>
        <strain evidence="2">cv. Punajuju</strain>
        <tissue evidence="1">Leaves</tissue>
    </source>
</reference>
<name>A0ACB9DXP6_CICIN</name>
<protein>
    <submittedName>
        <fullName evidence="1">Uncharacterized protein</fullName>
    </submittedName>
</protein>
<dbReference type="EMBL" id="CM042012">
    <property type="protein sequence ID" value="KAI3751524.1"/>
    <property type="molecule type" value="Genomic_DNA"/>
</dbReference>
<accession>A0ACB9DXP6</accession>
<sequence>MLVWSNRYQRWCNGAAVQFSPVVEEQSPTNQQPPEQQSPAAIAQSQESRSFQLHDVFNLDNENHPEDTPRLIDSKDNVFIMSNPKFKYPVLQLDLRLISDLVIRGYLLAGSVIGPGGLSFVNKLVQVETVAQFGVIFLHFALGLEFSSAKLRVVRAVAVLGGLLQIFLFMCLSGVIVVVHIYLTEFL</sequence>
<organism evidence="1 2">
    <name type="scientific">Cichorium intybus</name>
    <name type="common">Chicory</name>
    <dbReference type="NCBI Taxonomy" id="13427"/>
    <lineage>
        <taxon>Eukaryota</taxon>
        <taxon>Viridiplantae</taxon>
        <taxon>Streptophyta</taxon>
        <taxon>Embryophyta</taxon>
        <taxon>Tracheophyta</taxon>
        <taxon>Spermatophyta</taxon>
        <taxon>Magnoliopsida</taxon>
        <taxon>eudicotyledons</taxon>
        <taxon>Gunneridae</taxon>
        <taxon>Pentapetalae</taxon>
        <taxon>asterids</taxon>
        <taxon>campanulids</taxon>
        <taxon>Asterales</taxon>
        <taxon>Asteraceae</taxon>
        <taxon>Cichorioideae</taxon>
        <taxon>Cichorieae</taxon>
        <taxon>Cichoriinae</taxon>
        <taxon>Cichorium</taxon>
    </lineage>
</organism>
<evidence type="ECO:0000313" key="2">
    <source>
        <dbReference type="Proteomes" id="UP001055811"/>
    </source>
</evidence>